<name>A0ABT9D6C8_9CELL</name>
<keyword evidence="3" id="KW-1185">Reference proteome</keyword>
<organism evidence="2 3">
    <name type="scientific">Actinotalea lenta</name>
    <dbReference type="NCBI Taxonomy" id="3064654"/>
    <lineage>
        <taxon>Bacteria</taxon>
        <taxon>Bacillati</taxon>
        <taxon>Actinomycetota</taxon>
        <taxon>Actinomycetes</taxon>
        <taxon>Micrococcales</taxon>
        <taxon>Cellulomonadaceae</taxon>
        <taxon>Actinotalea</taxon>
    </lineage>
</organism>
<protein>
    <submittedName>
        <fullName evidence="2">ABC transporter permease subunit</fullName>
    </submittedName>
</protein>
<evidence type="ECO:0000313" key="3">
    <source>
        <dbReference type="Proteomes" id="UP001232536"/>
    </source>
</evidence>
<dbReference type="PANTHER" id="PTHR37305:SF1">
    <property type="entry name" value="MEMBRANE PROTEIN"/>
    <property type="match status" value="1"/>
</dbReference>
<keyword evidence="1" id="KW-0812">Transmembrane</keyword>
<gene>
    <name evidence="2" type="ORF">Q6348_02485</name>
</gene>
<feature type="transmembrane region" description="Helical" evidence="1">
    <location>
        <begin position="152"/>
        <end position="175"/>
    </location>
</feature>
<reference evidence="2 3" key="1">
    <citation type="submission" date="2023-07" db="EMBL/GenBank/DDBJ databases">
        <title>Description of novel actinomycetes strains, isolated from tidal flat sediment.</title>
        <authorList>
            <person name="Lu C."/>
        </authorList>
    </citation>
    <scope>NUCLEOTIDE SEQUENCE [LARGE SCALE GENOMIC DNA]</scope>
    <source>
        <strain evidence="2 3">SYSU T00b441</strain>
    </source>
</reference>
<keyword evidence="1" id="KW-1133">Transmembrane helix</keyword>
<feature type="transmembrane region" description="Helical" evidence="1">
    <location>
        <begin position="182"/>
        <end position="202"/>
    </location>
</feature>
<sequence length="259" mass="26984">MIVQGVLRARRRGIGWWSVAVAGVAALYALFFPMMQTMDTDAMLASFPEAVVNALGWDALSSGAGYLHMTVFGLVGMAVLVACAVGAGARLIAGEEEAGLLELELAAPVSRTRVYLERLVVLLAAVAVPVLATLVVLAVLDAVLAMEIPIGHLAGACLALWLFGVTIGAVSYAVGALTGRRGIALATGAGLAVLAYFASWAGPLADLDWLASISPYWWYAGHRPVVNGLDVSRMGLLVTLTGVAVATGFWGFLRRDTAT</sequence>
<evidence type="ECO:0000313" key="2">
    <source>
        <dbReference type="EMBL" id="MDO8106060.1"/>
    </source>
</evidence>
<dbReference type="EMBL" id="JAUQYP010000001">
    <property type="protein sequence ID" value="MDO8106060.1"/>
    <property type="molecule type" value="Genomic_DNA"/>
</dbReference>
<feature type="transmembrane region" description="Helical" evidence="1">
    <location>
        <begin position="66"/>
        <end position="87"/>
    </location>
</feature>
<dbReference type="Proteomes" id="UP001232536">
    <property type="component" value="Unassembled WGS sequence"/>
</dbReference>
<keyword evidence="1" id="KW-0472">Membrane</keyword>
<dbReference type="RefSeq" id="WP_304599753.1">
    <property type="nucleotide sequence ID" value="NZ_JAUQYP010000001.1"/>
</dbReference>
<feature type="transmembrane region" description="Helical" evidence="1">
    <location>
        <begin position="14"/>
        <end position="34"/>
    </location>
</feature>
<feature type="transmembrane region" description="Helical" evidence="1">
    <location>
        <begin position="119"/>
        <end position="140"/>
    </location>
</feature>
<dbReference type="Pfam" id="PF12679">
    <property type="entry name" value="ABC2_membrane_2"/>
    <property type="match status" value="1"/>
</dbReference>
<comment type="caution">
    <text evidence="2">The sequence shown here is derived from an EMBL/GenBank/DDBJ whole genome shotgun (WGS) entry which is preliminary data.</text>
</comment>
<accession>A0ABT9D6C8</accession>
<feature type="transmembrane region" description="Helical" evidence="1">
    <location>
        <begin position="234"/>
        <end position="253"/>
    </location>
</feature>
<dbReference type="PANTHER" id="PTHR37305">
    <property type="entry name" value="INTEGRAL MEMBRANE PROTEIN-RELATED"/>
    <property type="match status" value="1"/>
</dbReference>
<evidence type="ECO:0000256" key="1">
    <source>
        <dbReference type="SAM" id="Phobius"/>
    </source>
</evidence>
<proteinExistence type="predicted"/>